<accession>A0ACC2SAK2</accession>
<gene>
    <name evidence="1" type="ORF">DSO57_1003537</name>
</gene>
<name>A0ACC2SAK2_9FUNG</name>
<evidence type="ECO:0000313" key="1">
    <source>
        <dbReference type="EMBL" id="KAJ9059335.1"/>
    </source>
</evidence>
<reference evidence="1" key="1">
    <citation type="submission" date="2022-04" db="EMBL/GenBank/DDBJ databases">
        <title>Genome of the entomopathogenic fungus Entomophthora muscae.</title>
        <authorList>
            <person name="Elya C."/>
            <person name="Lovett B.R."/>
            <person name="Lee E."/>
            <person name="Macias A.M."/>
            <person name="Hajek A.E."/>
            <person name="De Bivort B.L."/>
            <person name="Kasson M.T."/>
            <person name="De Fine Licht H.H."/>
            <person name="Stajich J.E."/>
        </authorList>
    </citation>
    <scope>NUCLEOTIDE SEQUENCE</scope>
    <source>
        <strain evidence="1">Berkeley</strain>
    </source>
</reference>
<keyword evidence="2" id="KW-1185">Reference proteome</keyword>
<dbReference type="Proteomes" id="UP001165960">
    <property type="component" value="Unassembled WGS sequence"/>
</dbReference>
<organism evidence="1 2">
    <name type="scientific">Entomophthora muscae</name>
    <dbReference type="NCBI Taxonomy" id="34485"/>
    <lineage>
        <taxon>Eukaryota</taxon>
        <taxon>Fungi</taxon>
        <taxon>Fungi incertae sedis</taxon>
        <taxon>Zoopagomycota</taxon>
        <taxon>Entomophthoromycotina</taxon>
        <taxon>Entomophthoromycetes</taxon>
        <taxon>Entomophthorales</taxon>
        <taxon>Entomophthoraceae</taxon>
        <taxon>Entomophthora</taxon>
    </lineage>
</organism>
<dbReference type="EMBL" id="QTSX02005688">
    <property type="protein sequence ID" value="KAJ9059335.1"/>
    <property type="molecule type" value="Genomic_DNA"/>
</dbReference>
<evidence type="ECO:0000313" key="2">
    <source>
        <dbReference type="Proteomes" id="UP001165960"/>
    </source>
</evidence>
<sequence length="184" mass="19967">MTDAQFRKSFMSQHAAVDPRTVPTVPKLLPPLPRISPTNKLHMSDVCLRWSSGSEEAMICVANVYSDDVPRTNPFSGVYINYLYGQAACDAYSNDTQKGIRHSFASNSGSSQVDVGGNVDTLIRHVSKVSAPAVNAATNYIDGIKTGVQSRFLSKYVAAARSGDGIVLAKSAMENMMNLWNNMD</sequence>
<comment type="caution">
    <text evidence="1">The sequence shown here is derived from an EMBL/GenBank/DDBJ whole genome shotgun (WGS) entry which is preliminary data.</text>
</comment>
<proteinExistence type="predicted"/>
<protein>
    <submittedName>
        <fullName evidence="1">Uncharacterized protein</fullName>
    </submittedName>
</protein>